<keyword evidence="5" id="KW-1185">Reference proteome</keyword>
<dbReference type="EMBL" id="AVOT02004700">
    <property type="protein sequence ID" value="MBW0477109.1"/>
    <property type="molecule type" value="Genomic_DNA"/>
</dbReference>
<comment type="caution">
    <text evidence="4">The sequence shown here is derived from an EMBL/GenBank/DDBJ whole genome shotgun (WGS) entry which is preliminary data.</text>
</comment>
<reference evidence="4" key="1">
    <citation type="submission" date="2021-03" db="EMBL/GenBank/DDBJ databases">
        <title>Draft genome sequence of rust myrtle Austropuccinia psidii MF-1, a brazilian biotype.</title>
        <authorList>
            <person name="Quecine M.C."/>
            <person name="Pachon D.M.R."/>
            <person name="Bonatelli M.L."/>
            <person name="Correr F.H."/>
            <person name="Franceschini L.M."/>
            <person name="Leite T.F."/>
            <person name="Margarido G.R.A."/>
            <person name="Almeida C.A."/>
            <person name="Ferrarezi J.A."/>
            <person name="Labate C.A."/>
        </authorList>
    </citation>
    <scope>NUCLEOTIDE SEQUENCE</scope>
    <source>
        <strain evidence="4">MF-1</strain>
    </source>
</reference>
<gene>
    <name evidence="4" type="ORF">O181_016824</name>
</gene>
<dbReference type="PANTHER" id="PTHR33339">
    <property type="entry name" value="LYSM DOMAIN-CONTAINING PROTEIN"/>
    <property type="match status" value="1"/>
</dbReference>
<dbReference type="Pfam" id="PF25278">
    <property type="entry name" value="DUF7872"/>
    <property type="match status" value="1"/>
</dbReference>
<feature type="region of interest" description="Disordered" evidence="1">
    <location>
        <begin position="153"/>
        <end position="213"/>
    </location>
</feature>
<dbReference type="PANTHER" id="PTHR33339:SF1">
    <property type="entry name" value="LYSM DOMAIN-CONTAINING PROTEIN"/>
    <property type="match status" value="1"/>
</dbReference>
<evidence type="ECO:0000313" key="5">
    <source>
        <dbReference type="Proteomes" id="UP000765509"/>
    </source>
</evidence>
<dbReference type="OrthoDB" id="2495797at2759"/>
<evidence type="ECO:0000313" key="4">
    <source>
        <dbReference type="EMBL" id="MBW0477109.1"/>
    </source>
</evidence>
<evidence type="ECO:0000259" key="3">
    <source>
        <dbReference type="Pfam" id="PF25278"/>
    </source>
</evidence>
<dbReference type="InterPro" id="IPR057194">
    <property type="entry name" value="DUF7872"/>
</dbReference>
<feature type="chain" id="PRO_5040462696" description="DUF7872 domain-containing protein" evidence="2">
    <location>
        <begin position="31"/>
        <end position="467"/>
    </location>
</feature>
<sequence length="467" mass="51995">MALAHRRSSQCSRLSCALLIISTLATPAILKPTNSSQEVEDFPQKHKLTPSYWQDSGLDEYLRNYPNGNTLTLPDYARQLHLHASFNCGIGKSCKVPPLILVSAHSIRDYDSSVGNSEISEVDLIELLLFPILPGGTSTSHDSDIPDWQAAVHPIITPPPMPQAKDKALKTQETSPKYGPATNPSLSHPQDDSEEEYGDSTQPQPAKYPNIPNRLRMKRQLLASSTSNTDYPVLFFNSSQPVEVNLEATAQQLQSILKTSIEHKVNSPISLEQGIYSSLKNGRFLTPDVKPAKLANTAKDTVSLLGISALLKYQNAMVLVRKSSCHKHRAHFEAQKYPLTFCASDGTLIEIVKVSENTIYKEIYNGQLIQEKYGFATSRLASEAWRCSQVQSGKSDSKQVFPPCLFKDTTLKEIDPFFVFRKFTDDQFEPCTFDLPICDLTQRDYQSHLAEGRSVAMVCREEVGLAI</sequence>
<name>A0A9Q3C4N6_9BASI</name>
<organism evidence="4 5">
    <name type="scientific">Austropuccinia psidii MF-1</name>
    <dbReference type="NCBI Taxonomy" id="1389203"/>
    <lineage>
        <taxon>Eukaryota</taxon>
        <taxon>Fungi</taxon>
        <taxon>Dikarya</taxon>
        <taxon>Basidiomycota</taxon>
        <taxon>Pucciniomycotina</taxon>
        <taxon>Pucciniomycetes</taxon>
        <taxon>Pucciniales</taxon>
        <taxon>Sphaerophragmiaceae</taxon>
        <taxon>Austropuccinia</taxon>
    </lineage>
</organism>
<accession>A0A9Q3C4N6</accession>
<keyword evidence="2" id="KW-0732">Signal</keyword>
<evidence type="ECO:0000256" key="2">
    <source>
        <dbReference type="SAM" id="SignalP"/>
    </source>
</evidence>
<feature type="signal peptide" evidence="2">
    <location>
        <begin position="1"/>
        <end position="30"/>
    </location>
</feature>
<feature type="domain" description="DUF7872" evidence="3">
    <location>
        <begin position="236"/>
        <end position="467"/>
    </location>
</feature>
<dbReference type="Proteomes" id="UP000765509">
    <property type="component" value="Unassembled WGS sequence"/>
</dbReference>
<protein>
    <recommendedName>
        <fullName evidence="3">DUF7872 domain-containing protein</fullName>
    </recommendedName>
</protein>
<dbReference type="AlphaFoldDB" id="A0A9Q3C4N6"/>
<evidence type="ECO:0000256" key="1">
    <source>
        <dbReference type="SAM" id="MobiDB-lite"/>
    </source>
</evidence>
<proteinExistence type="predicted"/>